<dbReference type="PRINTS" id="PR00344">
    <property type="entry name" value="BCTRLSENSOR"/>
</dbReference>
<dbReference type="InterPro" id="IPR013656">
    <property type="entry name" value="PAS_4"/>
</dbReference>
<dbReference type="Proteomes" id="UP001611383">
    <property type="component" value="Chromosome"/>
</dbReference>
<reference evidence="14 15" key="1">
    <citation type="submission" date="2019-08" db="EMBL/GenBank/DDBJ databases">
        <title>Archangium and Cystobacter genomes.</title>
        <authorList>
            <person name="Chen I.-C.K."/>
            <person name="Wielgoss S."/>
        </authorList>
    </citation>
    <scope>NUCLEOTIDE SEQUENCE [LARGE SCALE GENOMIC DNA]</scope>
    <source>
        <strain evidence="14 15">Cbm 6</strain>
    </source>
</reference>
<sequence length="617" mass="67297">MHGCGSPRARVLGLLDAWLTDEQRQLPPAELSRFRVVVGSTGLLLVLNLLFLPAVAAYAPADRLPVALSVLVNVVCFGGVLGLVRRLRSPSLPAFLLCTCLSSVFILTTLVVGEPGTASHAATMLVPALTVYLLGPLPGLVFTAFFALNAVFFHELSHWILGRPHPVLVSEWAGVDSLLAGVSLLGGWVLNWLHRTTREESHAALEQALRTLRESESKLVSLIDSTDDVVLALDLEGRVVATNHVAKALFRAVTGRDFQPGLSLFELSPPSLRTLFRENTTRALEGQRLKVETSLPLEGRTRTLEITFNPVWEGTRVVGITIFSRDISERKEAEARLEEMHRSLLDVSRHAGMAEIATGVLHNVGNALNSVNVSADVVVQRVRGSRVVGLERAVELLRENGSSLGTFLTEDPRGRQLPAYLEALSAQLQQEREGVLEEMRRLGESVDHIKSVVSMQQKHARFSGILERVEVSGLIDDALRLHAVALDRLGIQLRREYCSQIPSVLVDRHKLLQILVNLVSNARHALLESGRQDKQLTLRVERAGEMLRIAVADNGVGIAPENVPRLFTQGFTTKKDGHGFGLHISALAAEEMGGGLMCESRGLGQGATFTLELPITA</sequence>
<dbReference type="PANTHER" id="PTHR43065">
    <property type="entry name" value="SENSOR HISTIDINE KINASE"/>
    <property type="match status" value="1"/>
</dbReference>
<evidence type="ECO:0000256" key="2">
    <source>
        <dbReference type="ARBA" id="ARBA00012438"/>
    </source>
</evidence>
<organism evidence="14 15">
    <name type="scientific">Archangium minus</name>
    <dbReference type="NCBI Taxonomy" id="83450"/>
    <lineage>
        <taxon>Bacteria</taxon>
        <taxon>Pseudomonadati</taxon>
        <taxon>Myxococcota</taxon>
        <taxon>Myxococcia</taxon>
        <taxon>Myxococcales</taxon>
        <taxon>Cystobacterineae</taxon>
        <taxon>Archangiaceae</taxon>
        <taxon>Archangium</taxon>
    </lineage>
</organism>
<dbReference type="InterPro" id="IPR000700">
    <property type="entry name" value="PAS-assoc_C"/>
</dbReference>
<dbReference type="PROSITE" id="PS50113">
    <property type="entry name" value="PAC"/>
    <property type="match status" value="1"/>
</dbReference>
<gene>
    <name evidence="14" type="ORF">F0U60_42830</name>
</gene>
<dbReference type="EC" id="2.7.13.3" evidence="2"/>
<keyword evidence="10" id="KW-0472">Membrane</keyword>
<keyword evidence="4" id="KW-0808">Transferase</keyword>
<dbReference type="PANTHER" id="PTHR43065:SF10">
    <property type="entry name" value="PEROXIDE STRESS-ACTIVATED HISTIDINE KINASE MAK3"/>
    <property type="match status" value="1"/>
</dbReference>
<dbReference type="SMART" id="SM00091">
    <property type="entry name" value="PAS"/>
    <property type="match status" value="1"/>
</dbReference>
<dbReference type="EMBL" id="CP043494">
    <property type="protein sequence ID" value="WNG50115.1"/>
    <property type="molecule type" value="Genomic_DNA"/>
</dbReference>
<evidence type="ECO:0000256" key="10">
    <source>
        <dbReference type="SAM" id="Phobius"/>
    </source>
</evidence>
<keyword evidence="15" id="KW-1185">Reference proteome</keyword>
<feature type="transmembrane region" description="Helical" evidence="10">
    <location>
        <begin position="132"/>
        <end position="152"/>
    </location>
</feature>
<evidence type="ECO:0000256" key="6">
    <source>
        <dbReference type="ARBA" id="ARBA00022777"/>
    </source>
</evidence>
<feature type="transmembrane region" description="Helical" evidence="10">
    <location>
        <begin position="91"/>
        <end position="112"/>
    </location>
</feature>
<feature type="coiled-coil region" evidence="9">
    <location>
        <begin position="198"/>
        <end position="225"/>
    </location>
</feature>
<evidence type="ECO:0000256" key="9">
    <source>
        <dbReference type="SAM" id="Coils"/>
    </source>
</evidence>
<evidence type="ECO:0000256" key="4">
    <source>
        <dbReference type="ARBA" id="ARBA00022679"/>
    </source>
</evidence>
<dbReference type="SUPFAM" id="SSF55874">
    <property type="entry name" value="ATPase domain of HSP90 chaperone/DNA topoisomerase II/histidine kinase"/>
    <property type="match status" value="1"/>
</dbReference>
<dbReference type="PROSITE" id="PS50112">
    <property type="entry name" value="PAS"/>
    <property type="match status" value="1"/>
</dbReference>
<dbReference type="Gene3D" id="3.30.565.10">
    <property type="entry name" value="Histidine kinase-like ATPase, C-terminal domain"/>
    <property type="match status" value="1"/>
</dbReference>
<comment type="catalytic activity">
    <reaction evidence="1">
        <text>ATP + protein L-histidine = ADP + protein N-phospho-L-histidine.</text>
        <dbReference type="EC" id="2.7.13.3"/>
    </reaction>
</comment>
<accession>A0ABY9X3X8</accession>
<keyword evidence="6" id="KW-0418">Kinase</keyword>
<evidence type="ECO:0000259" key="13">
    <source>
        <dbReference type="PROSITE" id="PS50113"/>
    </source>
</evidence>
<proteinExistence type="predicted"/>
<dbReference type="InterPro" id="IPR004358">
    <property type="entry name" value="Sig_transdc_His_kin-like_C"/>
</dbReference>
<keyword evidence="10" id="KW-1133">Transmembrane helix</keyword>
<dbReference type="InterPro" id="IPR000014">
    <property type="entry name" value="PAS"/>
</dbReference>
<keyword evidence="10" id="KW-0812">Transmembrane</keyword>
<keyword evidence="5" id="KW-0547">Nucleotide-binding</keyword>
<dbReference type="Pfam" id="PF08448">
    <property type="entry name" value="PAS_4"/>
    <property type="match status" value="1"/>
</dbReference>
<evidence type="ECO:0000313" key="14">
    <source>
        <dbReference type="EMBL" id="WNG50115.1"/>
    </source>
</evidence>
<dbReference type="InterPro" id="IPR035965">
    <property type="entry name" value="PAS-like_dom_sf"/>
</dbReference>
<dbReference type="SUPFAM" id="SSF55785">
    <property type="entry name" value="PYP-like sensor domain (PAS domain)"/>
    <property type="match status" value="1"/>
</dbReference>
<evidence type="ECO:0000256" key="1">
    <source>
        <dbReference type="ARBA" id="ARBA00000085"/>
    </source>
</evidence>
<keyword evidence="3" id="KW-0597">Phosphoprotein</keyword>
<feature type="domain" description="PAC" evidence="13">
    <location>
        <begin position="287"/>
        <end position="339"/>
    </location>
</feature>
<dbReference type="SMART" id="SM00387">
    <property type="entry name" value="HATPase_c"/>
    <property type="match status" value="1"/>
</dbReference>
<evidence type="ECO:0000256" key="8">
    <source>
        <dbReference type="ARBA" id="ARBA00023012"/>
    </source>
</evidence>
<evidence type="ECO:0000259" key="11">
    <source>
        <dbReference type="PROSITE" id="PS50109"/>
    </source>
</evidence>
<dbReference type="InterPro" id="IPR005467">
    <property type="entry name" value="His_kinase_dom"/>
</dbReference>
<evidence type="ECO:0000259" key="12">
    <source>
        <dbReference type="PROSITE" id="PS50112"/>
    </source>
</evidence>
<evidence type="ECO:0000313" key="15">
    <source>
        <dbReference type="Proteomes" id="UP001611383"/>
    </source>
</evidence>
<evidence type="ECO:0000256" key="5">
    <source>
        <dbReference type="ARBA" id="ARBA00022741"/>
    </source>
</evidence>
<dbReference type="Pfam" id="PF02518">
    <property type="entry name" value="HATPase_c"/>
    <property type="match status" value="1"/>
</dbReference>
<feature type="transmembrane region" description="Helical" evidence="10">
    <location>
        <begin position="173"/>
        <end position="193"/>
    </location>
</feature>
<feature type="transmembrane region" description="Helical" evidence="10">
    <location>
        <begin position="64"/>
        <end position="84"/>
    </location>
</feature>
<feature type="domain" description="Histidine kinase" evidence="11">
    <location>
        <begin position="435"/>
        <end position="617"/>
    </location>
</feature>
<feature type="domain" description="PAS" evidence="12">
    <location>
        <begin position="215"/>
        <end position="287"/>
    </location>
</feature>
<dbReference type="RefSeq" id="WP_395808815.1">
    <property type="nucleotide sequence ID" value="NZ_CP043494.1"/>
</dbReference>
<dbReference type="NCBIfam" id="TIGR00229">
    <property type="entry name" value="sensory_box"/>
    <property type="match status" value="1"/>
</dbReference>
<name>A0ABY9X3X8_9BACT</name>
<evidence type="ECO:0000256" key="7">
    <source>
        <dbReference type="ARBA" id="ARBA00022840"/>
    </source>
</evidence>
<dbReference type="InterPro" id="IPR036890">
    <property type="entry name" value="HATPase_C_sf"/>
</dbReference>
<dbReference type="PROSITE" id="PS50109">
    <property type="entry name" value="HIS_KIN"/>
    <property type="match status" value="1"/>
</dbReference>
<evidence type="ECO:0000256" key="3">
    <source>
        <dbReference type="ARBA" id="ARBA00022553"/>
    </source>
</evidence>
<keyword evidence="7" id="KW-0067">ATP-binding</keyword>
<feature type="transmembrane region" description="Helical" evidence="10">
    <location>
        <begin position="34"/>
        <end position="58"/>
    </location>
</feature>
<keyword evidence="8" id="KW-0902">Two-component regulatory system</keyword>
<dbReference type="InterPro" id="IPR003594">
    <property type="entry name" value="HATPase_dom"/>
</dbReference>
<keyword evidence="9" id="KW-0175">Coiled coil</keyword>
<protein>
    <recommendedName>
        <fullName evidence="2">histidine kinase</fullName>
        <ecNumber evidence="2">2.7.13.3</ecNumber>
    </recommendedName>
</protein>
<dbReference type="Gene3D" id="3.30.450.20">
    <property type="entry name" value="PAS domain"/>
    <property type="match status" value="1"/>
</dbReference>